<evidence type="ECO:0000313" key="1">
    <source>
        <dbReference type="EMBL" id="GLI38363.1"/>
    </source>
</evidence>
<gene>
    <name evidence="1" type="ORF">GHYDROH2_18640</name>
</gene>
<accession>A0A9W6G0Z0</accession>
<dbReference type="AlphaFoldDB" id="A0A9W6G0Z0"/>
<proteinExistence type="predicted"/>
<dbReference type="EMBL" id="BSDS01000001">
    <property type="protein sequence ID" value="GLI38363.1"/>
    <property type="molecule type" value="Genomic_DNA"/>
</dbReference>
<keyword evidence="2" id="KW-1185">Reference proteome</keyword>
<dbReference type="Proteomes" id="UP001144352">
    <property type="component" value="Unassembled WGS sequence"/>
</dbReference>
<evidence type="ECO:0000313" key="2">
    <source>
        <dbReference type="Proteomes" id="UP001144352"/>
    </source>
</evidence>
<reference evidence="1" key="1">
    <citation type="submission" date="2022-12" db="EMBL/GenBank/DDBJ databases">
        <title>Reference genome sequencing for broad-spectrum identification of bacterial and archaeal isolates by mass spectrometry.</title>
        <authorList>
            <person name="Sekiguchi Y."/>
            <person name="Tourlousse D.M."/>
        </authorList>
    </citation>
    <scope>NUCLEOTIDE SEQUENCE</scope>
    <source>
        <strain evidence="1">H2</strain>
    </source>
</reference>
<protein>
    <submittedName>
        <fullName evidence="1">Uncharacterized protein</fullName>
    </submittedName>
</protein>
<dbReference type="RefSeq" id="WP_214186527.1">
    <property type="nucleotide sequence ID" value="NZ_BSDS01000001.1"/>
</dbReference>
<comment type="caution">
    <text evidence="1">The sequence shown here is derived from an EMBL/GenBank/DDBJ whole genome shotgun (WGS) entry which is preliminary data.</text>
</comment>
<sequence>MSSRINTATRVYHVLQDAVNQHTNQATAQVWTKVFGIDEPDETRRNFEISRCLNQLYGEIDVLERLMNETDFSQPLYLPYLNKARSAIVPHGITAGWNSYNTHLSPDTLLSLRFCIEILSEEELEIDQNEIQEIQELVKTLDKLLEESKLPIPLKRIIENHIIKIREALYSYPIIGAKALSEVVKSAYGEVIENQEVFAAAKNTEPVKVLSKVWQKVKDIADGAKTANEGVSAGIDLVDKGVKLIGFVERILSST</sequence>
<organism evidence="1 2">
    <name type="scientific">Geobacter hydrogenophilus</name>
    <dbReference type="NCBI Taxonomy" id="40983"/>
    <lineage>
        <taxon>Bacteria</taxon>
        <taxon>Pseudomonadati</taxon>
        <taxon>Thermodesulfobacteriota</taxon>
        <taxon>Desulfuromonadia</taxon>
        <taxon>Geobacterales</taxon>
        <taxon>Geobacteraceae</taxon>
        <taxon>Geobacter</taxon>
    </lineage>
</organism>
<name>A0A9W6G0Z0_9BACT</name>